<keyword evidence="2" id="KW-1185">Reference proteome</keyword>
<dbReference type="Proteomes" id="UP000266673">
    <property type="component" value="Unassembled WGS sequence"/>
</dbReference>
<evidence type="ECO:0000313" key="1">
    <source>
        <dbReference type="EMBL" id="RIB26948.1"/>
    </source>
</evidence>
<gene>
    <name evidence="1" type="ORF">C2G38_2063490</name>
</gene>
<sequence length="52" mass="6231">MYYAYALFMLKANVSFFDIFNFSTFMQIESKFFFALLALEIYKIYAPLVVCF</sequence>
<reference evidence="1 2" key="1">
    <citation type="submission" date="2018-06" db="EMBL/GenBank/DDBJ databases">
        <title>Comparative genomics reveals the genomic features of Rhizophagus irregularis, R. cerebriforme, R. diaphanum and Gigaspora rosea, and their symbiotic lifestyle signature.</title>
        <authorList>
            <person name="Morin E."/>
            <person name="San Clemente H."/>
            <person name="Chen E.C.H."/>
            <person name="De La Providencia I."/>
            <person name="Hainaut M."/>
            <person name="Kuo A."/>
            <person name="Kohler A."/>
            <person name="Murat C."/>
            <person name="Tang N."/>
            <person name="Roy S."/>
            <person name="Loubradou J."/>
            <person name="Henrissat B."/>
            <person name="Grigoriev I.V."/>
            <person name="Corradi N."/>
            <person name="Roux C."/>
            <person name="Martin F.M."/>
        </authorList>
    </citation>
    <scope>NUCLEOTIDE SEQUENCE [LARGE SCALE GENOMIC DNA]</scope>
    <source>
        <strain evidence="1 2">DAOM 194757</strain>
    </source>
</reference>
<comment type="caution">
    <text evidence="1">The sequence shown here is derived from an EMBL/GenBank/DDBJ whole genome shotgun (WGS) entry which is preliminary data.</text>
</comment>
<accession>A0A397VYD9</accession>
<name>A0A397VYD9_9GLOM</name>
<dbReference type="EMBL" id="QKWP01000116">
    <property type="protein sequence ID" value="RIB26948.1"/>
    <property type="molecule type" value="Genomic_DNA"/>
</dbReference>
<dbReference type="AlphaFoldDB" id="A0A397VYD9"/>
<protein>
    <submittedName>
        <fullName evidence="1">Uncharacterized protein</fullName>
    </submittedName>
</protein>
<organism evidence="1 2">
    <name type="scientific">Gigaspora rosea</name>
    <dbReference type="NCBI Taxonomy" id="44941"/>
    <lineage>
        <taxon>Eukaryota</taxon>
        <taxon>Fungi</taxon>
        <taxon>Fungi incertae sedis</taxon>
        <taxon>Mucoromycota</taxon>
        <taxon>Glomeromycotina</taxon>
        <taxon>Glomeromycetes</taxon>
        <taxon>Diversisporales</taxon>
        <taxon>Gigasporaceae</taxon>
        <taxon>Gigaspora</taxon>
    </lineage>
</organism>
<evidence type="ECO:0000313" key="2">
    <source>
        <dbReference type="Proteomes" id="UP000266673"/>
    </source>
</evidence>
<proteinExistence type="predicted"/>